<evidence type="ECO:0000256" key="5">
    <source>
        <dbReference type="ARBA" id="ARBA00023306"/>
    </source>
</evidence>
<feature type="compositionally biased region" description="Basic residues" evidence="7">
    <location>
        <begin position="2243"/>
        <end position="2254"/>
    </location>
</feature>
<dbReference type="FunFam" id="1.25.10.10:FF:002060">
    <property type="entry name" value="Nipped-B protein"/>
    <property type="match status" value="1"/>
</dbReference>
<dbReference type="GO" id="GO:0010468">
    <property type="term" value="P:regulation of gene expression"/>
    <property type="evidence" value="ECO:0007669"/>
    <property type="project" value="InterPro"/>
</dbReference>
<feature type="compositionally biased region" description="Low complexity" evidence="7">
    <location>
        <begin position="570"/>
        <end position="594"/>
    </location>
</feature>
<evidence type="ECO:0000256" key="2">
    <source>
        <dbReference type="ARBA" id="ARBA00009252"/>
    </source>
</evidence>
<dbReference type="GO" id="GO:1990414">
    <property type="term" value="P:replication-born double-strand break repair via sister chromatid exchange"/>
    <property type="evidence" value="ECO:0000318"/>
    <property type="project" value="GO_Central"/>
</dbReference>
<sequence length="2274" mass="254718">MNGEVPSVPITTLAGITSLTDLLTELPLPSPLPSAINSKGLLYTPQIAEEAQRLLGRQDENLIPQLLHVLSQTDTDHIELKDKTTSNEVEGEVPALLQAILARNPNVFKSRVEQISGSGSGQHSSYSPRGGPSNSSSPGASTPHGNQHQFQQPGSVSAQGSAQAPLNGYAANQFSPAPASSPMFPATPPTPNSQTRSQRSPSRAPATATREDERQGTNSVHNNEVTDVRQRPSSRSQSCSSETNHTNSNNQPETPVDTQGESSAGMPESDNADAGRTRWSSKRKKRKDKKDKEKREKDKKDKDEVSYNIIQSPTHSGLPKITLKIARKPVTSPKASESEPSTSGEQSKPPSVEPSKPTSMEQPLPHSDIKTEVPDQRLQPDVPVNAQHQQQDVIRQQHSKESRTEQRLSEPNRTPGMAPASHQQHVDNKNDSTAGPPRKSVLRLRNDSNSDVQSKPELVHKKDKVSRTHSNKGQGDADVASMAVESAHDGDMEEPMDAEPSEHARAKTAQPRVVLTKLLPSSMEDELIPMKLDGRGKKRGRGSVNYCEISPSNSPRPRPSTANNPDNEWAPPAAAPVAVASSSRSPSHSRAKAPSPVPEAAPTEFAPIFIERNEAEEAAAAAETEEERPAKRMKKEEKPKKKKGQTDAEYEELMDTPTFKRFNAALDAVFENSEDMEVTVDTGDEEDEEYAPDTLVSKALLAELVNEAAKLKSLDVMNQIRTERLVRLLNILERNIRDGTKLNPNDQDEQNPREQRLWREVTMERVTRSVDSSLIALYIMTSEDMPKEVFIEDVIDRLSQLAKFQLTNTIYPEFDPVYRVNPKKEVIATHTKLKRARAGEVKEKSVLMVYNKLCALVANLAELLNLQILTDSTVLLISSMGTAPFFVENVSELQLNSLKLIAAVFSRYEKHRQLILEDIFASLARLPSSKKNLRNFRLNNTTNIQMVTALVLQLIQGVVVFVTPDGDGMDQYDNVDDDGSKTDQGVLVVNAYETAVRTGQNFLSVFLKKCVSKDEEDYRPLFENFVQDLLSAVNKPEWPASELLLSLLGRLLMHQFSNRSNEMSMRVSSLEYLGQVASRLRKDAISSVMDEDRLNTIVREMRGGRESPVGDGKPCDKLDYVMNLQQAMVDYLSYNSRNDPAILFSRQFFLAQWYRDTNAEVEQTMKAPQSKKKKKDSDDEDSDDDEDDDDSDDEEEEEKARDNDLKKADILRAAEKRKKFLLYSIKVKKPSGSIRKGRNIITYESAAFVVRYLASRRPFSQSFDIYLTQILRVLNETAVAVRTRAMKCLSQVVAADPKILARADVQKTVHCRFMDQSTSVREAAVELVGRFVLMQPELTDQYYEMLIERILDTGISVRKRVIKTLRDICIDQPEFSKIPEICVRIIRRVNDEEGIKKLVNETFQKMWFTPMPNQNKNLLLQRALNIIEVVAASKDTGYDWLEQLLTNLLKSEVDAHYKPVQKACMQVTDCLVEHVLRLERGSAEVSEEGKANSRRLVSCLQTLYLFSKVKPTLMVAHATTLQPYLSTKVATARETMVISNVAKIIEMVVPLMDHPSEVFLASLEEDMMRLILKHGQMVLQSCVSCLGAIVNRVTHNYRLVRDCFQKYFTILAKMKTDHDSTSDSPISKNKPVLLRSLFTVGLFCKHFDFDAGLKHSKSSPKIPVRDRVFDVLLYFCNREDEDIKLKALSGLGFLCNRHADFMLTTEVKDLYWKILTDPDISVKQLCLVVRNLHLYLVEEDERMRQADAEWKAHAKEEDLKEMGDVQSGMSSSVMQMYLKQVMECMLHKQSMVRMASLQVIVLTLGQGLVHPVQCVPYLVAMGSDPESAIRVKADQQLTHIDRRYPGFIQMKALAGLKMAYKLQELLNSETEEYIRGMRETDNHHYALCSHLYSMIRSNRSHRRAILLSLLSLFDEHVKSDLKLLVFVADNLSSFPYAAQDEPLFIMHHIEIIVSVSGANLLQSFKDSFSRNQPSRPPSRSSQNSDSAKPASRAIFEDDDEDDAENLIERIPEEPTQLLECCVASQAVIMLLVLKQHLKDLYGFRDNTIHRYSPTEAAKVYEKAVSRKSLVHFNPARALDLLRTGQPKGPLSEQEKRDIVEEYLDFKQLMELMDDSEDEEEDGAKPKAGSGPGTPVRNQAGEDGEAKEEVKEEGTNHNGAAGATPAGGGGPVSTSPAAARKTPEPPHIPPSRMRQVRKHSAEDDESSEESIPSPVPVAKPRARSRTPARSRSRQGGGRGGASAKKAKPQKKRRRRIESSDEDDDDEEEDSGDPDW</sequence>
<dbReference type="OMA" id="GSTDWPA"/>
<feature type="compositionally biased region" description="Polar residues" evidence="7">
    <location>
        <begin position="242"/>
        <end position="262"/>
    </location>
</feature>
<evidence type="ECO:0000313" key="10">
    <source>
        <dbReference type="Proteomes" id="UP000007110"/>
    </source>
</evidence>
<dbReference type="InterPro" id="IPR011989">
    <property type="entry name" value="ARM-like"/>
</dbReference>
<evidence type="ECO:0000256" key="6">
    <source>
        <dbReference type="RuleBase" id="RU364107"/>
    </source>
</evidence>
<proteinExistence type="inferred from homology"/>
<evidence type="ECO:0000256" key="1">
    <source>
        <dbReference type="ARBA" id="ARBA00004123"/>
    </source>
</evidence>
<dbReference type="SUPFAM" id="SSF48371">
    <property type="entry name" value="ARM repeat"/>
    <property type="match status" value="2"/>
</dbReference>
<dbReference type="Proteomes" id="UP000007110">
    <property type="component" value="Unassembled WGS sequence"/>
</dbReference>
<dbReference type="Pfam" id="PF12830">
    <property type="entry name" value="Nipped-B_C"/>
    <property type="match status" value="1"/>
</dbReference>
<dbReference type="RefSeq" id="XP_030852100.1">
    <property type="nucleotide sequence ID" value="XM_030996240.1"/>
</dbReference>
<dbReference type="InterPro" id="IPR016024">
    <property type="entry name" value="ARM-type_fold"/>
</dbReference>
<dbReference type="KEGG" id="spu:589254"/>
<feature type="compositionally biased region" description="Basic and acidic residues" evidence="7">
    <location>
        <begin position="290"/>
        <end position="305"/>
    </location>
</feature>
<feature type="compositionally biased region" description="Acidic residues" evidence="7">
    <location>
        <begin position="2258"/>
        <end position="2274"/>
    </location>
</feature>
<comment type="similarity">
    <text evidence="2 6">Belongs to the SCC2/Nipped-B family.</text>
</comment>
<organism evidence="9 10">
    <name type="scientific">Strongylocentrotus purpuratus</name>
    <name type="common">Purple sea urchin</name>
    <dbReference type="NCBI Taxonomy" id="7668"/>
    <lineage>
        <taxon>Eukaryota</taxon>
        <taxon>Metazoa</taxon>
        <taxon>Echinodermata</taxon>
        <taxon>Eleutherozoa</taxon>
        <taxon>Echinozoa</taxon>
        <taxon>Echinoidea</taxon>
        <taxon>Euechinoidea</taxon>
        <taxon>Echinacea</taxon>
        <taxon>Camarodonta</taxon>
        <taxon>Echinidea</taxon>
        <taxon>Strongylocentrotidae</taxon>
        <taxon>Strongylocentrotus</taxon>
    </lineage>
</organism>
<dbReference type="FunCoup" id="A0A7M7PI28">
    <property type="interactions" value="1540"/>
</dbReference>
<feature type="compositionally biased region" description="Basic and acidic residues" evidence="7">
    <location>
        <begin position="398"/>
        <end position="410"/>
    </location>
</feature>
<dbReference type="InParanoid" id="A0A7M7PI28"/>
<feature type="compositionally biased region" description="Low complexity" evidence="7">
    <location>
        <begin position="121"/>
        <end position="141"/>
    </location>
</feature>
<comment type="subcellular location">
    <subcellularLocation>
        <location evidence="1 6">Nucleus</location>
    </subcellularLocation>
</comment>
<feature type="compositionally biased region" description="Polar residues" evidence="7">
    <location>
        <begin position="143"/>
        <end position="164"/>
    </location>
</feature>
<dbReference type="GO" id="GO:0034087">
    <property type="term" value="P:establishment of mitotic sister chromatid cohesion"/>
    <property type="evidence" value="ECO:0000318"/>
    <property type="project" value="GO_Central"/>
</dbReference>
<dbReference type="EnsemblMetazoa" id="XM_030996239">
    <property type="protein sequence ID" value="XP_030852099"/>
    <property type="gene ID" value="LOC589254"/>
</dbReference>
<reference evidence="9" key="2">
    <citation type="submission" date="2021-01" db="UniProtKB">
        <authorList>
            <consortium name="EnsemblMetazoa"/>
        </authorList>
    </citation>
    <scope>IDENTIFICATION</scope>
</reference>
<dbReference type="Pfam" id="PF12765">
    <property type="entry name" value="Cohesin_HEAT"/>
    <property type="match status" value="1"/>
</dbReference>
<evidence type="ECO:0000259" key="8">
    <source>
        <dbReference type="Pfam" id="PF12830"/>
    </source>
</evidence>
<feature type="compositionally biased region" description="Polar residues" evidence="7">
    <location>
        <begin position="333"/>
        <end position="349"/>
    </location>
</feature>
<feature type="compositionally biased region" description="Basic residues" evidence="7">
    <location>
        <begin position="279"/>
        <end position="289"/>
    </location>
</feature>
<reference evidence="10" key="1">
    <citation type="submission" date="2015-02" db="EMBL/GenBank/DDBJ databases">
        <title>Genome sequencing for Strongylocentrotus purpuratus.</title>
        <authorList>
            <person name="Murali S."/>
            <person name="Liu Y."/>
            <person name="Vee V."/>
            <person name="English A."/>
            <person name="Wang M."/>
            <person name="Skinner E."/>
            <person name="Han Y."/>
            <person name="Muzny D.M."/>
            <person name="Worley K.C."/>
            <person name="Gibbs R.A."/>
        </authorList>
    </citation>
    <scope>NUCLEOTIDE SEQUENCE</scope>
</reference>
<feature type="compositionally biased region" description="Low complexity" evidence="7">
    <location>
        <begin position="387"/>
        <end position="396"/>
    </location>
</feature>
<dbReference type="GO" id="GO:0090694">
    <property type="term" value="C:Scc2-Scc4 cohesin loading complex"/>
    <property type="evidence" value="ECO:0000318"/>
    <property type="project" value="GO_Central"/>
</dbReference>
<feature type="compositionally biased region" description="Basic residues" evidence="7">
    <location>
        <begin position="2219"/>
        <end position="2231"/>
    </location>
</feature>
<dbReference type="GeneID" id="589254"/>
<dbReference type="Gene3D" id="1.25.10.10">
    <property type="entry name" value="Leucine-rich Repeat Variant"/>
    <property type="match status" value="2"/>
</dbReference>
<dbReference type="GO" id="GO:0003682">
    <property type="term" value="F:chromatin binding"/>
    <property type="evidence" value="ECO:0000318"/>
    <property type="project" value="GO_Central"/>
</dbReference>
<dbReference type="OrthoDB" id="418242at2759"/>
<dbReference type="InterPro" id="IPR033031">
    <property type="entry name" value="Scc2/Nipped-B"/>
</dbReference>
<keyword evidence="10" id="KW-1185">Reference proteome</keyword>
<evidence type="ECO:0000256" key="7">
    <source>
        <dbReference type="SAM" id="MobiDB-lite"/>
    </source>
</evidence>
<keyword evidence="3 6" id="KW-0677">Repeat</keyword>
<dbReference type="GO" id="GO:0061775">
    <property type="term" value="F:cohesin loader activity"/>
    <property type="evidence" value="ECO:0007669"/>
    <property type="project" value="InterPro"/>
</dbReference>
<dbReference type="GO" id="GO:0071169">
    <property type="term" value="P:establishment of protein localization to chromatin"/>
    <property type="evidence" value="ECO:0000318"/>
    <property type="project" value="GO_Central"/>
</dbReference>
<feature type="region of interest" description="Disordered" evidence="7">
    <location>
        <begin position="1162"/>
        <end position="1204"/>
    </location>
</feature>
<feature type="compositionally biased region" description="Polar residues" evidence="7">
    <location>
        <begin position="192"/>
        <end position="201"/>
    </location>
</feature>
<feature type="compositionally biased region" description="Basic and acidic residues" evidence="7">
    <location>
        <begin position="627"/>
        <end position="639"/>
    </location>
</feature>
<keyword evidence="4 6" id="KW-0539">Nucleus</keyword>
<evidence type="ECO:0000256" key="3">
    <source>
        <dbReference type="ARBA" id="ARBA00022737"/>
    </source>
</evidence>
<keyword evidence="5 6" id="KW-0131">Cell cycle</keyword>
<dbReference type="CDD" id="cd23958">
    <property type="entry name" value="SCC2"/>
    <property type="match status" value="1"/>
</dbReference>
<dbReference type="PANTHER" id="PTHR21704:SF18">
    <property type="entry name" value="NIPPED-B-LIKE PROTEIN"/>
    <property type="match status" value="1"/>
</dbReference>
<feature type="region of interest" description="Disordered" evidence="7">
    <location>
        <begin position="114"/>
        <end position="650"/>
    </location>
</feature>
<accession>A0A7M7PI28</accession>
<evidence type="ECO:0000313" key="9">
    <source>
        <dbReference type="EnsemblMetazoa" id="XP_030852099"/>
    </source>
</evidence>
<dbReference type="InterPro" id="IPR026003">
    <property type="entry name" value="Cohesin_HEAT"/>
</dbReference>
<name>A0A7M7PI28_STRPU</name>
<dbReference type="GO" id="GO:0140588">
    <property type="term" value="P:chromatin looping"/>
    <property type="evidence" value="ECO:0007669"/>
    <property type="project" value="InterPro"/>
</dbReference>
<feature type="region of interest" description="Disordered" evidence="7">
    <location>
        <begin position="1967"/>
        <end position="1995"/>
    </location>
</feature>
<feature type="compositionally biased region" description="Acidic residues" evidence="7">
    <location>
        <begin position="1178"/>
        <end position="1197"/>
    </location>
</feature>
<evidence type="ECO:0000256" key="4">
    <source>
        <dbReference type="ARBA" id="ARBA00023242"/>
    </source>
</evidence>
<feature type="compositionally biased region" description="Low complexity" evidence="7">
    <location>
        <begin position="1969"/>
        <end position="1984"/>
    </location>
</feature>
<feature type="region of interest" description="Disordered" evidence="7">
    <location>
        <begin position="2114"/>
        <end position="2274"/>
    </location>
</feature>
<feature type="domain" description="Sister chromatid cohesion C-terminal" evidence="8">
    <location>
        <begin position="1770"/>
        <end position="1952"/>
    </location>
</feature>
<dbReference type="InterPro" id="IPR024986">
    <property type="entry name" value="Nipped-B_C"/>
</dbReference>
<feature type="compositionally biased region" description="Low complexity" evidence="7">
    <location>
        <begin position="231"/>
        <end position="241"/>
    </location>
</feature>
<feature type="compositionally biased region" description="Low complexity" evidence="7">
    <location>
        <begin position="174"/>
        <end position="184"/>
    </location>
</feature>
<protein>
    <recommendedName>
        <fullName evidence="6">Nipped-B protein</fullName>
    </recommendedName>
</protein>
<dbReference type="PANTHER" id="PTHR21704">
    <property type="entry name" value="NIPPED-B-LIKE PROTEIN DELANGIN SCC2-RELATED"/>
    <property type="match status" value="1"/>
</dbReference>
<dbReference type="EnsemblMetazoa" id="XM_030996240">
    <property type="protein sequence ID" value="XP_030852100"/>
    <property type="gene ID" value="LOC589254"/>
</dbReference>
<feature type="compositionally biased region" description="Basic residues" evidence="7">
    <location>
        <begin position="461"/>
        <end position="470"/>
    </location>
</feature>
<dbReference type="RefSeq" id="XP_030852099.1">
    <property type="nucleotide sequence ID" value="XM_030996239.1"/>
</dbReference>